<keyword evidence="2" id="KW-0812">Transmembrane</keyword>
<gene>
    <name evidence="3" type="ORF">ECPE_LOCUS14798</name>
</gene>
<dbReference type="OrthoDB" id="19938at2759"/>
<feature type="compositionally biased region" description="Low complexity" evidence="1">
    <location>
        <begin position="329"/>
        <end position="357"/>
    </location>
</feature>
<dbReference type="PANTHER" id="PTHR21224:SF1">
    <property type="entry name" value="INTEGRATOR COMPLEX SUBUNIT 1"/>
    <property type="match status" value="1"/>
</dbReference>
<evidence type="ECO:0000256" key="2">
    <source>
        <dbReference type="SAM" id="Phobius"/>
    </source>
</evidence>
<reference evidence="3 4" key="2">
    <citation type="submission" date="2018-11" db="EMBL/GenBank/DDBJ databases">
        <authorList>
            <consortium name="Pathogen Informatics"/>
        </authorList>
    </citation>
    <scope>NUCLEOTIDE SEQUENCE [LARGE SCALE GENOMIC DNA]</scope>
    <source>
        <strain evidence="3 4">Egypt</strain>
    </source>
</reference>
<evidence type="ECO:0000313" key="4">
    <source>
        <dbReference type="Proteomes" id="UP000272942"/>
    </source>
</evidence>
<feature type="transmembrane region" description="Helical" evidence="2">
    <location>
        <begin position="408"/>
        <end position="431"/>
    </location>
</feature>
<proteinExistence type="predicted"/>
<keyword evidence="2" id="KW-0472">Membrane</keyword>
<organism evidence="5">
    <name type="scientific">Echinostoma caproni</name>
    <dbReference type="NCBI Taxonomy" id="27848"/>
    <lineage>
        <taxon>Eukaryota</taxon>
        <taxon>Metazoa</taxon>
        <taxon>Spiralia</taxon>
        <taxon>Lophotrochozoa</taxon>
        <taxon>Platyhelminthes</taxon>
        <taxon>Trematoda</taxon>
        <taxon>Digenea</taxon>
        <taxon>Plagiorchiida</taxon>
        <taxon>Echinostomata</taxon>
        <taxon>Echinostomatoidea</taxon>
        <taxon>Echinostomatidae</taxon>
        <taxon>Echinostoma</taxon>
    </lineage>
</organism>
<evidence type="ECO:0000313" key="3">
    <source>
        <dbReference type="EMBL" id="VDP92070.1"/>
    </source>
</evidence>
<dbReference type="AlphaFoldDB" id="A0A183B6G3"/>
<keyword evidence="4" id="KW-1185">Reference proteome</keyword>
<name>A0A183B6G3_9TREM</name>
<protein>
    <submittedName>
        <fullName evidence="5">Symplekin_C domain-containing protein</fullName>
    </submittedName>
</protein>
<reference evidence="5" key="1">
    <citation type="submission" date="2016-06" db="UniProtKB">
        <authorList>
            <consortium name="WormBaseParasite"/>
        </authorList>
    </citation>
    <scope>IDENTIFICATION</scope>
</reference>
<dbReference type="GO" id="GO:0032039">
    <property type="term" value="C:integrator complex"/>
    <property type="evidence" value="ECO:0007669"/>
    <property type="project" value="InterPro"/>
</dbReference>
<evidence type="ECO:0000313" key="5">
    <source>
        <dbReference type="WBParaSite" id="ECPE_0001483801-mRNA-1"/>
    </source>
</evidence>
<sequence length="478" mass="49364">MRGGKRPSVPEGALFFLGNKPKKSLLSSSNAGPGSAGKKAKGDFIEVEPAELVSRTEAALNSNNVNLAESLVLSALNQLRASSGPTPSAALAMGGVGFRSVAGSSSGSRLPAGFSIGLLILAQAHPTLFTRVAVLDQLISLLSLSPRELGISLPPAAVATICARARGLHIYLEDSLMDRVWVDQDECRAFVLNLETAFPKVYGDPRGLFTVLCGSGSSAASTAQSSGSNAGSNSSGGSGSTAVHTVLGLVPGQSNTVSEANMDGTGKDEIAEAVTAALKASSTPMAKVIHATDPVNIVLPRFENSRQAVEVMIVNTLREALGRRGPGSGPTTTGGASSSGTGSSTAGTQSTTTGVGSGLSLVSGSGQGVSPSVGSTEVSQLRSLIRTVAMACGLPEVRGLVATRLEPWITVGFLFELVVPTFLSILFPLLLSFIEYISIVEVLPQSTLQTEQQSGEQTRFQRFVFMPIHLNIYTTNCE</sequence>
<dbReference type="InterPro" id="IPR038902">
    <property type="entry name" value="INTS1"/>
</dbReference>
<dbReference type="WBParaSite" id="ECPE_0001483801-mRNA-1">
    <property type="protein sequence ID" value="ECPE_0001483801-mRNA-1"/>
    <property type="gene ID" value="ECPE_0001483801"/>
</dbReference>
<keyword evidence="2" id="KW-1133">Transmembrane helix</keyword>
<dbReference type="Proteomes" id="UP000272942">
    <property type="component" value="Unassembled WGS sequence"/>
</dbReference>
<dbReference type="GO" id="GO:0034474">
    <property type="term" value="P:U2 snRNA 3'-end processing"/>
    <property type="evidence" value="ECO:0007669"/>
    <property type="project" value="InterPro"/>
</dbReference>
<dbReference type="PANTHER" id="PTHR21224">
    <property type="entry name" value="INTEGRATOR COMPLEX SUBUNIT 1"/>
    <property type="match status" value="1"/>
</dbReference>
<accession>A0A183B6G3</accession>
<feature type="region of interest" description="Disordered" evidence="1">
    <location>
        <begin position="321"/>
        <end position="357"/>
    </location>
</feature>
<dbReference type="EMBL" id="UZAN01058572">
    <property type="protein sequence ID" value="VDP92070.1"/>
    <property type="molecule type" value="Genomic_DNA"/>
</dbReference>
<evidence type="ECO:0000256" key="1">
    <source>
        <dbReference type="SAM" id="MobiDB-lite"/>
    </source>
</evidence>